<dbReference type="Pfam" id="PF00072">
    <property type="entry name" value="Response_reg"/>
    <property type="match status" value="1"/>
</dbReference>
<evidence type="ECO:0000256" key="2">
    <source>
        <dbReference type="ARBA" id="ARBA00023015"/>
    </source>
</evidence>
<feature type="domain" description="Response regulatory" evidence="5">
    <location>
        <begin position="25"/>
        <end position="141"/>
    </location>
</feature>
<dbReference type="PANTHER" id="PTHR43874">
    <property type="entry name" value="TWO-COMPONENT RESPONSE REGULATOR"/>
    <property type="match status" value="1"/>
</dbReference>
<dbReference type="InterPro" id="IPR001789">
    <property type="entry name" value="Sig_transdc_resp-reg_receiver"/>
</dbReference>
<dbReference type="PROSITE" id="PS50110">
    <property type="entry name" value="RESPONSE_REGULATORY"/>
    <property type="match status" value="1"/>
</dbReference>
<keyword evidence="7" id="KW-1185">Reference proteome</keyword>
<dbReference type="InterPro" id="IPR011006">
    <property type="entry name" value="CheY-like_superfamily"/>
</dbReference>
<accession>A0A7N0VFX5</accession>
<dbReference type="Gene3D" id="3.40.50.2300">
    <property type="match status" value="1"/>
</dbReference>
<reference evidence="6" key="1">
    <citation type="submission" date="2021-01" db="UniProtKB">
        <authorList>
            <consortium name="EnsemblPlants"/>
        </authorList>
    </citation>
    <scope>IDENTIFICATION</scope>
</reference>
<proteinExistence type="predicted"/>
<dbReference type="InterPro" id="IPR045279">
    <property type="entry name" value="ARR-like"/>
</dbReference>
<dbReference type="PANTHER" id="PTHR43874:SF1">
    <property type="entry name" value="TWO-COMPONENT RESPONSE REGULATOR-LIKE APRR1"/>
    <property type="match status" value="1"/>
</dbReference>
<keyword evidence="1" id="KW-0902">Two-component regulatory system</keyword>
<evidence type="ECO:0000256" key="4">
    <source>
        <dbReference type="PROSITE-ProRule" id="PRU00169"/>
    </source>
</evidence>
<evidence type="ECO:0000256" key="1">
    <source>
        <dbReference type="ARBA" id="ARBA00023012"/>
    </source>
</evidence>
<dbReference type="EnsemblPlants" id="Kaladp0674s0175.1.v1.1">
    <property type="protein sequence ID" value="Kaladp0674s0175.1.v1.1"/>
    <property type="gene ID" value="Kaladp0674s0175.v1.1"/>
</dbReference>
<dbReference type="GO" id="GO:0009736">
    <property type="term" value="P:cytokinin-activated signaling pathway"/>
    <property type="evidence" value="ECO:0007669"/>
    <property type="project" value="InterPro"/>
</dbReference>
<evidence type="ECO:0000256" key="3">
    <source>
        <dbReference type="ARBA" id="ARBA00023163"/>
    </source>
</evidence>
<dbReference type="GO" id="GO:0000160">
    <property type="term" value="P:phosphorelay signal transduction system"/>
    <property type="evidence" value="ECO:0007669"/>
    <property type="project" value="UniProtKB-KW"/>
</dbReference>
<keyword evidence="3" id="KW-0804">Transcription</keyword>
<sequence>MAGYASSDSDSCNDDNMTEHCSNARILLWDSSGRGCGGLPALLHSCSYEVTHVSSPEELLASLETEARCIDFILINFHNHVVDRSMDVLKHLTRRCDIPVTVLLEASQVPLLGKCLQMGASDYLVKPLRAEELSTLWKRSAFL</sequence>
<evidence type="ECO:0000313" key="7">
    <source>
        <dbReference type="Proteomes" id="UP000594263"/>
    </source>
</evidence>
<keyword evidence="2" id="KW-0805">Transcription regulation</keyword>
<evidence type="ECO:0000259" key="5">
    <source>
        <dbReference type="PROSITE" id="PS50110"/>
    </source>
</evidence>
<comment type="caution">
    <text evidence="4">Lacks conserved residue(s) required for the propagation of feature annotation.</text>
</comment>
<protein>
    <recommendedName>
        <fullName evidence="5">Response regulatory domain-containing protein</fullName>
    </recommendedName>
</protein>
<dbReference type="SUPFAM" id="SSF52172">
    <property type="entry name" value="CheY-like"/>
    <property type="match status" value="1"/>
</dbReference>
<evidence type="ECO:0000313" key="6">
    <source>
        <dbReference type="EnsemblPlants" id="Kaladp0674s0175.1.v1.1"/>
    </source>
</evidence>
<dbReference type="Gramene" id="Kaladp0674s0175.1.v1.1">
    <property type="protein sequence ID" value="Kaladp0674s0175.1.v1.1"/>
    <property type="gene ID" value="Kaladp0674s0175.v1.1"/>
</dbReference>
<organism evidence="6 7">
    <name type="scientific">Kalanchoe fedtschenkoi</name>
    <name type="common">Lavender scallops</name>
    <name type="synonym">South American air plant</name>
    <dbReference type="NCBI Taxonomy" id="63787"/>
    <lineage>
        <taxon>Eukaryota</taxon>
        <taxon>Viridiplantae</taxon>
        <taxon>Streptophyta</taxon>
        <taxon>Embryophyta</taxon>
        <taxon>Tracheophyta</taxon>
        <taxon>Spermatophyta</taxon>
        <taxon>Magnoliopsida</taxon>
        <taxon>eudicotyledons</taxon>
        <taxon>Gunneridae</taxon>
        <taxon>Pentapetalae</taxon>
        <taxon>Saxifragales</taxon>
        <taxon>Crassulaceae</taxon>
        <taxon>Kalanchoe</taxon>
    </lineage>
</organism>
<dbReference type="OMA" id="WTHMKRN"/>
<dbReference type="Proteomes" id="UP000594263">
    <property type="component" value="Unplaced"/>
</dbReference>
<dbReference type="AlphaFoldDB" id="A0A7N0VFX5"/>
<name>A0A7N0VFX5_KALFE</name>